<gene>
    <name evidence="2" type="ORF">PY02184</name>
</gene>
<comment type="caution">
    <text evidence="2">The sequence shown here is derived from an EMBL/GenBank/DDBJ whole genome shotgun (WGS) entry which is preliminary data.</text>
</comment>
<reference evidence="2 3" key="1">
    <citation type="journal article" date="2002" name="Nature">
        <title>Genome sequence and comparative analysis of the model rodent malaria parasite Plasmodium yoelii yoelii.</title>
        <authorList>
            <person name="Carlton J.M."/>
            <person name="Angiuoli S.V."/>
            <person name="Suh B.B."/>
            <person name="Kooij T.W."/>
            <person name="Pertea M."/>
            <person name="Silva J.C."/>
            <person name="Ermolaeva M.D."/>
            <person name="Allen J.E."/>
            <person name="Selengut J.D."/>
            <person name="Koo H.L."/>
            <person name="Peterson J.D."/>
            <person name="Pop M."/>
            <person name="Kosack D.S."/>
            <person name="Shumway M.F."/>
            <person name="Bidwell S.L."/>
            <person name="Shallom S.J."/>
            <person name="van Aken S.E."/>
            <person name="Riedmuller S.B."/>
            <person name="Feldblyum T.V."/>
            <person name="Cho J.K."/>
            <person name="Quackenbush J."/>
            <person name="Sedegah M."/>
            <person name="Shoaibi A."/>
            <person name="Cummings L.M."/>
            <person name="Florens L."/>
            <person name="Yates J.R."/>
            <person name="Raine J.D."/>
            <person name="Sinden R.E."/>
            <person name="Harris M.A."/>
            <person name="Cunningham D.A."/>
            <person name="Preiser P.R."/>
            <person name="Bergman L.W."/>
            <person name="Vaidya A.B."/>
            <person name="van Lin L.H."/>
            <person name="Janse C.J."/>
            <person name="Waters A.P."/>
            <person name="Smith H.O."/>
            <person name="White O.R."/>
            <person name="Salzberg S.L."/>
            <person name="Venter J.C."/>
            <person name="Fraser C.M."/>
            <person name="Hoffman S.L."/>
            <person name="Gardner M.J."/>
            <person name="Carucci D.J."/>
        </authorList>
    </citation>
    <scope>NUCLEOTIDE SEQUENCE [LARGE SCALE GENOMIC DNA]</scope>
    <source>
        <strain evidence="2 3">17XNL</strain>
    </source>
</reference>
<feature type="non-terminal residue" evidence="2">
    <location>
        <position position="1"/>
    </location>
</feature>
<evidence type="ECO:0000256" key="1">
    <source>
        <dbReference type="SAM" id="Phobius"/>
    </source>
</evidence>
<keyword evidence="1" id="KW-0812">Transmembrane</keyword>
<dbReference type="EMBL" id="AABL01000599">
    <property type="protein sequence ID" value="EAA21617.1"/>
    <property type="molecule type" value="Genomic_DNA"/>
</dbReference>
<dbReference type="InParanoid" id="Q7RMJ6"/>
<dbReference type="PaxDb" id="73239-Q7RMJ6"/>
<protein>
    <submittedName>
        <fullName evidence="2">Uncharacterized protein</fullName>
    </submittedName>
</protein>
<organism evidence="2 3">
    <name type="scientific">Plasmodium yoelii yoelii</name>
    <dbReference type="NCBI Taxonomy" id="73239"/>
    <lineage>
        <taxon>Eukaryota</taxon>
        <taxon>Sar</taxon>
        <taxon>Alveolata</taxon>
        <taxon>Apicomplexa</taxon>
        <taxon>Aconoidasida</taxon>
        <taxon>Haemosporida</taxon>
        <taxon>Plasmodiidae</taxon>
        <taxon>Plasmodium</taxon>
        <taxon>Plasmodium (Vinckeia)</taxon>
    </lineage>
</organism>
<accession>Q7RMJ6</accession>
<sequence>FVYINNPSFLSSRFIIFFIFLSYFPFSSNS</sequence>
<name>Q7RMJ6_PLAYO</name>
<dbReference type="Proteomes" id="UP000008553">
    <property type="component" value="Unassembled WGS sequence"/>
</dbReference>
<feature type="transmembrane region" description="Helical" evidence="1">
    <location>
        <begin position="6"/>
        <end position="26"/>
    </location>
</feature>
<keyword evidence="1" id="KW-0472">Membrane</keyword>
<evidence type="ECO:0000313" key="2">
    <source>
        <dbReference type="EMBL" id="EAA21617.1"/>
    </source>
</evidence>
<keyword evidence="3" id="KW-1185">Reference proteome</keyword>
<evidence type="ECO:0000313" key="3">
    <source>
        <dbReference type="Proteomes" id="UP000008553"/>
    </source>
</evidence>
<keyword evidence="1" id="KW-1133">Transmembrane helix</keyword>
<proteinExistence type="predicted"/>
<dbReference type="AlphaFoldDB" id="Q7RMJ6"/>